<dbReference type="RefSeq" id="WP_044850611.1">
    <property type="nucleotide sequence ID" value="NZ_CP016174.1"/>
</dbReference>
<organism evidence="1 2">
    <name type="scientific">Amycolatopsis orientalis</name>
    <name type="common">Nocardia orientalis</name>
    <dbReference type="NCBI Taxonomy" id="31958"/>
    <lineage>
        <taxon>Bacteria</taxon>
        <taxon>Bacillati</taxon>
        <taxon>Actinomycetota</taxon>
        <taxon>Actinomycetes</taxon>
        <taxon>Pseudonocardiales</taxon>
        <taxon>Pseudonocardiaceae</taxon>
        <taxon>Amycolatopsis</taxon>
    </lineage>
</organism>
<keyword evidence="2" id="KW-1185">Reference proteome</keyword>
<evidence type="ECO:0000313" key="2">
    <source>
        <dbReference type="Proteomes" id="UP000093695"/>
    </source>
</evidence>
<gene>
    <name evidence="1" type="ORF">SD37_16850</name>
</gene>
<dbReference type="AlphaFoldDB" id="A0A193BY36"/>
<name>A0A193BY36_AMYOR</name>
<reference evidence="1 2" key="1">
    <citation type="journal article" date="2015" name="Genome Announc.">
        <title>Draft Genome Sequence of Norvancomycin-Producing Strain Amycolatopsis orientalis CPCC200066.</title>
        <authorList>
            <person name="Lei X."/>
            <person name="Yuan F."/>
            <person name="Shi Y."/>
            <person name="Li X."/>
            <person name="Wang L."/>
            <person name="Hong B."/>
        </authorList>
    </citation>
    <scope>NUCLEOTIDE SEQUENCE [LARGE SCALE GENOMIC DNA]</scope>
    <source>
        <strain evidence="1 2">B-37</strain>
    </source>
</reference>
<proteinExistence type="predicted"/>
<dbReference type="EMBL" id="CP016174">
    <property type="protein sequence ID" value="ANN17146.1"/>
    <property type="molecule type" value="Genomic_DNA"/>
</dbReference>
<dbReference type="STRING" id="31958.SD37_16850"/>
<protein>
    <submittedName>
        <fullName evidence="1">Uncharacterized protein</fullName>
    </submittedName>
</protein>
<accession>A0A193BY36</accession>
<evidence type="ECO:0000313" key="1">
    <source>
        <dbReference type="EMBL" id="ANN17146.1"/>
    </source>
</evidence>
<dbReference type="KEGG" id="aori:SD37_16850"/>
<sequence length="225" mass="23509">MTVPTTLVPLAITLDTEGGACVAGVTAAGRWLRPEPVTAADVTGAVPRYRFFQPVTVTLAASAEPGARPEDRAIAGPVTDAGPALDTAERAGLLDRIADDSVERAFAGERSAGLVRARVRGFERRRSTGGRSFVRVAFTDPAGADHDWIVRDVRVLRAFGETGDLTGAQTVLAAAPVFLSIGLTKPNGRFPGRFRGCHPLVVGVLTADADLPAWQKGVMDAPGVA</sequence>
<dbReference type="Proteomes" id="UP000093695">
    <property type="component" value="Chromosome"/>
</dbReference>